<organism evidence="7 8">
    <name type="scientific">Maioricimonas rarisocia</name>
    <dbReference type="NCBI Taxonomy" id="2528026"/>
    <lineage>
        <taxon>Bacteria</taxon>
        <taxon>Pseudomonadati</taxon>
        <taxon>Planctomycetota</taxon>
        <taxon>Planctomycetia</taxon>
        <taxon>Planctomycetales</taxon>
        <taxon>Planctomycetaceae</taxon>
        <taxon>Maioricimonas</taxon>
    </lineage>
</organism>
<evidence type="ECO:0000256" key="6">
    <source>
        <dbReference type="SAM" id="Phobius"/>
    </source>
</evidence>
<feature type="transmembrane region" description="Helical" evidence="6">
    <location>
        <begin position="86"/>
        <end position="108"/>
    </location>
</feature>
<feature type="transmembrane region" description="Helical" evidence="6">
    <location>
        <begin position="120"/>
        <end position="140"/>
    </location>
</feature>
<dbReference type="KEGG" id="mri:Mal4_27230"/>
<gene>
    <name evidence="7" type="primary">epsK</name>
    <name evidence="7" type="ORF">Mal4_27230</name>
</gene>
<accession>A0A517Z7D6</accession>
<feature type="transmembrane region" description="Helical" evidence="6">
    <location>
        <begin position="397"/>
        <end position="416"/>
    </location>
</feature>
<evidence type="ECO:0000256" key="4">
    <source>
        <dbReference type="ARBA" id="ARBA00022989"/>
    </source>
</evidence>
<feature type="transmembrane region" description="Helical" evidence="6">
    <location>
        <begin position="369"/>
        <end position="391"/>
    </location>
</feature>
<dbReference type="RefSeq" id="WP_145369683.1">
    <property type="nucleotide sequence ID" value="NZ_CP036275.1"/>
</dbReference>
<dbReference type="OrthoDB" id="580892at2"/>
<evidence type="ECO:0000313" key="7">
    <source>
        <dbReference type="EMBL" id="QDU38396.1"/>
    </source>
</evidence>
<dbReference type="PANTHER" id="PTHR30250">
    <property type="entry name" value="PST FAMILY PREDICTED COLANIC ACID TRANSPORTER"/>
    <property type="match status" value="1"/>
</dbReference>
<feature type="transmembrane region" description="Helical" evidence="6">
    <location>
        <begin position="338"/>
        <end position="357"/>
    </location>
</feature>
<keyword evidence="3 6" id="KW-0812">Transmembrane</keyword>
<feature type="transmembrane region" description="Helical" evidence="6">
    <location>
        <begin position="152"/>
        <end position="172"/>
    </location>
</feature>
<dbReference type="PANTHER" id="PTHR30250:SF26">
    <property type="entry name" value="PSMA PROTEIN"/>
    <property type="match status" value="1"/>
</dbReference>
<feature type="transmembrane region" description="Helical" evidence="6">
    <location>
        <begin position="41"/>
        <end position="66"/>
    </location>
</feature>
<feature type="transmembrane region" description="Helical" evidence="6">
    <location>
        <begin position="178"/>
        <end position="201"/>
    </location>
</feature>
<proteinExistence type="predicted"/>
<name>A0A517Z7D6_9PLAN</name>
<dbReference type="GO" id="GO:0005886">
    <property type="term" value="C:plasma membrane"/>
    <property type="evidence" value="ECO:0007669"/>
    <property type="project" value="UniProtKB-SubCell"/>
</dbReference>
<dbReference type="Proteomes" id="UP000320496">
    <property type="component" value="Chromosome"/>
</dbReference>
<keyword evidence="4 6" id="KW-1133">Transmembrane helix</keyword>
<evidence type="ECO:0000256" key="2">
    <source>
        <dbReference type="ARBA" id="ARBA00022475"/>
    </source>
</evidence>
<dbReference type="Pfam" id="PF01943">
    <property type="entry name" value="Polysacc_synt"/>
    <property type="match status" value="1"/>
</dbReference>
<evidence type="ECO:0000256" key="5">
    <source>
        <dbReference type="ARBA" id="ARBA00023136"/>
    </source>
</evidence>
<evidence type="ECO:0000256" key="1">
    <source>
        <dbReference type="ARBA" id="ARBA00004651"/>
    </source>
</evidence>
<reference evidence="7 8" key="1">
    <citation type="submission" date="2019-02" db="EMBL/GenBank/DDBJ databases">
        <title>Deep-cultivation of Planctomycetes and their phenomic and genomic characterization uncovers novel biology.</title>
        <authorList>
            <person name="Wiegand S."/>
            <person name="Jogler M."/>
            <person name="Boedeker C."/>
            <person name="Pinto D."/>
            <person name="Vollmers J."/>
            <person name="Rivas-Marin E."/>
            <person name="Kohn T."/>
            <person name="Peeters S.H."/>
            <person name="Heuer A."/>
            <person name="Rast P."/>
            <person name="Oberbeckmann S."/>
            <person name="Bunk B."/>
            <person name="Jeske O."/>
            <person name="Meyerdierks A."/>
            <person name="Storesund J.E."/>
            <person name="Kallscheuer N."/>
            <person name="Luecker S."/>
            <person name="Lage O.M."/>
            <person name="Pohl T."/>
            <person name="Merkel B.J."/>
            <person name="Hornburger P."/>
            <person name="Mueller R.-W."/>
            <person name="Bruemmer F."/>
            <person name="Labrenz M."/>
            <person name="Spormann A.M."/>
            <person name="Op den Camp H."/>
            <person name="Overmann J."/>
            <person name="Amann R."/>
            <person name="Jetten M.S.M."/>
            <person name="Mascher T."/>
            <person name="Medema M.H."/>
            <person name="Devos D.P."/>
            <person name="Kaster A.-K."/>
            <person name="Ovreas L."/>
            <person name="Rohde M."/>
            <person name="Galperin M.Y."/>
            <person name="Jogler C."/>
        </authorList>
    </citation>
    <scope>NUCLEOTIDE SEQUENCE [LARGE SCALE GENOMIC DNA]</scope>
    <source>
        <strain evidence="7 8">Mal4</strain>
    </source>
</reference>
<keyword evidence="8" id="KW-1185">Reference proteome</keyword>
<dbReference type="AlphaFoldDB" id="A0A517Z7D6"/>
<feature type="transmembrane region" description="Helical" evidence="6">
    <location>
        <begin position="238"/>
        <end position="261"/>
    </location>
</feature>
<feature type="transmembrane region" description="Helical" evidence="6">
    <location>
        <begin position="7"/>
        <end position="29"/>
    </location>
</feature>
<feature type="transmembrane region" description="Helical" evidence="6">
    <location>
        <begin position="306"/>
        <end position="326"/>
    </location>
</feature>
<protein>
    <submittedName>
        <fullName evidence="7">Putative membrane protein EpsK</fullName>
    </submittedName>
</protein>
<keyword evidence="2" id="KW-1003">Cell membrane</keyword>
<comment type="subcellular location">
    <subcellularLocation>
        <location evidence="1">Cell membrane</location>
        <topology evidence="1">Multi-pass membrane protein</topology>
    </subcellularLocation>
</comment>
<dbReference type="InterPro" id="IPR050833">
    <property type="entry name" value="Poly_Biosynth_Transport"/>
</dbReference>
<sequence>MNLAKNILANWGAHIVTMLVGFFLVPYMLSTIGEAGYGVWVFLNSIVGYSGLMYLGFGATTCRFVAHYRAREEWDRLNQTVSSVAFVYVCTGSIIMLLAAGLAMGAGWIDRWGDVPLADIRMAILLLGINMSIGMIGSVYGGVLHAVQRFDLYSGIQVTTALVRLGLTVAFLQARHGVVTLAAIFLTVTVIENVLTAILAYRQISGLAIRPRHVNRSALKECFGFSLFNFFRQMSTQMIYFTDTVVIGFMLGARAVVPYYIGQRLSQMIQTPLEKVGDVVLPGAGEHHAHGNAEGLHQLLAKMIGLTLLLAGGFFIGSIYFGGLLITTWTGMDDPASHLVMVILVGSQVVAAPLLMLKQALFAAGRVRATSLIDFAEALVNLGLSLLLIRWWGVIGVAWGTAIPLVLIECCVLLPYAVHSLKLDARRLLKEAVLPQLPPLTALLVYCEAISRLTLSPGWGHLLAITAGGGVALGAVWLMITPYRPWRRAAAAVGQGHPQSVPVKAG</sequence>
<dbReference type="InterPro" id="IPR002797">
    <property type="entry name" value="Polysacc_synth"/>
</dbReference>
<keyword evidence="5 6" id="KW-0472">Membrane</keyword>
<feature type="transmembrane region" description="Helical" evidence="6">
    <location>
        <begin position="461"/>
        <end position="480"/>
    </location>
</feature>
<evidence type="ECO:0000313" key="8">
    <source>
        <dbReference type="Proteomes" id="UP000320496"/>
    </source>
</evidence>
<dbReference type="EMBL" id="CP036275">
    <property type="protein sequence ID" value="QDU38396.1"/>
    <property type="molecule type" value="Genomic_DNA"/>
</dbReference>
<evidence type="ECO:0000256" key="3">
    <source>
        <dbReference type="ARBA" id="ARBA00022692"/>
    </source>
</evidence>